<dbReference type="Pfam" id="PF16344">
    <property type="entry name" value="FecR_C"/>
    <property type="match status" value="1"/>
</dbReference>
<dbReference type="EMBL" id="FUWZ01000001">
    <property type="protein sequence ID" value="SJZ62746.1"/>
    <property type="molecule type" value="Genomic_DNA"/>
</dbReference>
<dbReference type="PANTHER" id="PTHR30273:SF2">
    <property type="entry name" value="PROTEIN FECR"/>
    <property type="match status" value="1"/>
</dbReference>
<dbReference type="FunFam" id="2.60.120.1440:FF:000001">
    <property type="entry name" value="Putative anti-sigma factor"/>
    <property type="match status" value="1"/>
</dbReference>
<evidence type="ECO:0000313" key="4">
    <source>
        <dbReference type="EMBL" id="SJZ62746.1"/>
    </source>
</evidence>
<dbReference type="InterPro" id="IPR012373">
    <property type="entry name" value="Ferrdict_sens_TM"/>
</dbReference>
<dbReference type="GO" id="GO:0016989">
    <property type="term" value="F:sigma factor antagonist activity"/>
    <property type="evidence" value="ECO:0007669"/>
    <property type="project" value="TreeGrafter"/>
</dbReference>
<accession>A0A1T4M7B0</accession>
<evidence type="ECO:0000256" key="1">
    <source>
        <dbReference type="SAM" id="Phobius"/>
    </source>
</evidence>
<dbReference type="InterPro" id="IPR006860">
    <property type="entry name" value="FecR"/>
</dbReference>
<name>A0A1T4M7B0_9BACT</name>
<dbReference type="Gene3D" id="3.55.50.30">
    <property type="match status" value="1"/>
</dbReference>
<feature type="domain" description="FecR protein" evidence="2">
    <location>
        <begin position="144"/>
        <end position="239"/>
    </location>
</feature>
<dbReference type="Proteomes" id="UP000190367">
    <property type="component" value="Unassembled WGS sequence"/>
</dbReference>
<gene>
    <name evidence="4" type="ORF">SAMN04488128_101967</name>
</gene>
<dbReference type="Gene3D" id="2.60.120.1440">
    <property type="match status" value="1"/>
</dbReference>
<organism evidence="4 5">
    <name type="scientific">Chitinophaga eiseniae</name>
    <dbReference type="NCBI Taxonomy" id="634771"/>
    <lineage>
        <taxon>Bacteria</taxon>
        <taxon>Pseudomonadati</taxon>
        <taxon>Bacteroidota</taxon>
        <taxon>Chitinophagia</taxon>
        <taxon>Chitinophagales</taxon>
        <taxon>Chitinophagaceae</taxon>
        <taxon>Chitinophaga</taxon>
    </lineage>
</organism>
<evidence type="ECO:0000313" key="5">
    <source>
        <dbReference type="Proteomes" id="UP000190367"/>
    </source>
</evidence>
<sequence length="374" mass="41763">MRSCKESILFHVMNTRRIWELTARKLANEATAEELQELSALLRDHPDADMPAGLVDELWQKTTAATDAEAASAAHDRHISRMQAMGIPIGQATTATHGLKPVVTTLRPRRRYLWAAAVSTGLLICMGAWWWTSVKKNNNASASEVTTRNGSRTSIQLADGTRVWLNAGSKLSYSKDFGKKDRSVTLSGEAFFDVAKQADHPFVIHTETMDIRVLGTRFNVRSYPQDKTTEASLITGSIEAIVKHNTTRIILKPSEKIVVLNHLPKVAPATRTTATKEENPVTLSHVSYYAAQTTAITETSWMDNKLVFKDESFATLAREMERFFGVKVQFANPQPETLRFTGIFEQETVQQALSALQLTAAFRYEIQNDTIIIH</sequence>
<protein>
    <submittedName>
        <fullName evidence="4">Ferric-dicitrate binding protein FerR, regulates iron transport through sigma-19</fullName>
    </submittedName>
</protein>
<feature type="domain" description="Protein FecR C-terminal" evidence="3">
    <location>
        <begin position="305"/>
        <end position="373"/>
    </location>
</feature>
<keyword evidence="1" id="KW-0472">Membrane</keyword>
<keyword evidence="1" id="KW-1133">Transmembrane helix</keyword>
<dbReference type="InterPro" id="IPR032508">
    <property type="entry name" value="FecR_C"/>
</dbReference>
<dbReference type="AlphaFoldDB" id="A0A1T4M7B0"/>
<reference evidence="5" key="1">
    <citation type="submission" date="2017-02" db="EMBL/GenBank/DDBJ databases">
        <authorList>
            <person name="Varghese N."/>
            <person name="Submissions S."/>
        </authorList>
    </citation>
    <scope>NUCLEOTIDE SEQUENCE [LARGE SCALE GENOMIC DNA]</scope>
    <source>
        <strain evidence="5">DSM 22224</strain>
    </source>
</reference>
<dbReference type="STRING" id="634771.SAMN04488128_101967"/>
<keyword evidence="5" id="KW-1185">Reference proteome</keyword>
<keyword evidence="1" id="KW-0812">Transmembrane</keyword>
<dbReference type="Pfam" id="PF04773">
    <property type="entry name" value="FecR"/>
    <property type="match status" value="1"/>
</dbReference>
<proteinExistence type="predicted"/>
<evidence type="ECO:0000259" key="3">
    <source>
        <dbReference type="Pfam" id="PF16344"/>
    </source>
</evidence>
<evidence type="ECO:0000259" key="2">
    <source>
        <dbReference type="Pfam" id="PF04773"/>
    </source>
</evidence>
<dbReference type="PANTHER" id="PTHR30273">
    <property type="entry name" value="PERIPLASMIC SIGNAL SENSOR AND SIGMA FACTOR ACTIVATOR FECR-RELATED"/>
    <property type="match status" value="1"/>
</dbReference>
<feature type="transmembrane region" description="Helical" evidence="1">
    <location>
        <begin position="112"/>
        <end position="131"/>
    </location>
</feature>
<dbReference type="PIRSF" id="PIRSF018266">
    <property type="entry name" value="FecR"/>
    <property type="match status" value="1"/>
</dbReference>